<proteinExistence type="predicted"/>
<dbReference type="AlphaFoldDB" id="A0A3M3JL57"/>
<feature type="transmembrane region" description="Helical" evidence="1">
    <location>
        <begin position="12"/>
        <end position="31"/>
    </location>
</feature>
<name>A0A3M3JL57_9PSED</name>
<evidence type="ECO:0000313" key="2">
    <source>
        <dbReference type="EMBL" id="RMN10871.1"/>
    </source>
</evidence>
<protein>
    <submittedName>
        <fullName evidence="2">Uncharacterized protein</fullName>
    </submittedName>
</protein>
<comment type="caution">
    <text evidence="2">The sequence shown here is derived from an EMBL/GenBank/DDBJ whole genome shotgun (WGS) entry which is preliminary data.</text>
</comment>
<organism evidence="2 3">
    <name type="scientific">Pseudomonas syringae pv. coriandricola</name>
    <dbReference type="NCBI Taxonomy" id="264453"/>
    <lineage>
        <taxon>Bacteria</taxon>
        <taxon>Pseudomonadati</taxon>
        <taxon>Pseudomonadota</taxon>
        <taxon>Gammaproteobacteria</taxon>
        <taxon>Pseudomonadales</taxon>
        <taxon>Pseudomonadaceae</taxon>
        <taxon>Pseudomonas</taxon>
    </lineage>
</organism>
<gene>
    <name evidence="2" type="ORF">ALQ65_00997</name>
</gene>
<sequence>MKIIDTTKTKSLSFTVIALAAIASSILSTILFMKANIPLETQVILYAVIMSYYVALSLGLSKVKAKELPEQLEIAF</sequence>
<keyword evidence="1" id="KW-1133">Transmembrane helix</keyword>
<keyword evidence="1" id="KW-0812">Transmembrane</keyword>
<accession>A0A3M3JL57</accession>
<evidence type="ECO:0000256" key="1">
    <source>
        <dbReference type="SAM" id="Phobius"/>
    </source>
</evidence>
<keyword evidence="1" id="KW-0472">Membrane</keyword>
<dbReference type="Proteomes" id="UP000271468">
    <property type="component" value="Unassembled WGS sequence"/>
</dbReference>
<feature type="transmembrane region" description="Helical" evidence="1">
    <location>
        <begin position="43"/>
        <end position="61"/>
    </location>
</feature>
<reference evidence="2 3" key="1">
    <citation type="submission" date="2018-08" db="EMBL/GenBank/DDBJ databases">
        <title>Recombination of ecologically and evolutionarily significant loci maintains genetic cohesion in the Pseudomonas syringae species complex.</title>
        <authorList>
            <person name="Dillon M."/>
            <person name="Thakur S."/>
            <person name="Almeida R.N.D."/>
            <person name="Weir B.S."/>
            <person name="Guttman D.S."/>
        </authorList>
    </citation>
    <scope>NUCLEOTIDE SEQUENCE [LARGE SCALE GENOMIC DNA]</scope>
    <source>
        <strain evidence="2 3">ICMP 12341</strain>
    </source>
</reference>
<evidence type="ECO:0000313" key="3">
    <source>
        <dbReference type="Proteomes" id="UP000271468"/>
    </source>
</evidence>
<dbReference type="EMBL" id="RBOV01000227">
    <property type="protein sequence ID" value="RMN10871.1"/>
    <property type="molecule type" value="Genomic_DNA"/>
</dbReference>